<dbReference type="GO" id="GO:0005524">
    <property type="term" value="F:ATP binding"/>
    <property type="evidence" value="ECO:0007669"/>
    <property type="project" value="UniProtKB-KW"/>
</dbReference>
<evidence type="ECO:0000313" key="7">
    <source>
        <dbReference type="Proteomes" id="UP000254161"/>
    </source>
</evidence>
<gene>
    <name evidence="6" type="primary">virB4</name>
    <name evidence="6" type="ORF">NCTC12264_00428</name>
</gene>
<evidence type="ECO:0000256" key="3">
    <source>
        <dbReference type="ARBA" id="ARBA00022840"/>
    </source>
</evidence>
<feature type="domain" description="CagE TrbE VirB component of type IV transporter system central" evidence="5">
    <location>
        <begin position="207"/>
        <end position="404"/>
    </location>
</feature>
<dbReference type="InterPro" id="IPR027417">
    <property type="entry name" value="P-loop_NTPase"/>
</dbReference>
<dbReference type="Proteomes" id="UP000254161">
    <property type="component" value="Unassembled WGS sequence"/>
</dbReference>
<dbReference type="InterPro" id="IPR018145">
    <property type="entry name" value="CagE_TrbE_VirB_cntrl_dom"/>
</dbReference>
<dbReference type="SUPFAM" id="SSF52540">
    <property type="entry name" value="P-loop containing nucleoside triphosphate hydrolases"/>
    <property type="match status" value="1"/>
</dbReference>
<organism evidence="6 7">
    <name type="scientific">Campylobacter upsaliensis</name>
    <dbReference type="NCBI Taxonomy" id="28080"/>
    <lineage>
        <taxon>Bacteria</taxon>
        <taxon>Pseudomonadati</taxon>
        <taxon>Campylobacterota</taxon>
        <taxon>Epsilonproteobacteria</taxon>
        <taxon>Campylobacterales</taxon>
        <taxon>Campylobacteraceae</taxon>
        <taxon>Campylobacter</taxon>
    </lineage>
</organism>
<feature type="domain" description="FtsK" evidence="4">
    <location>
        <begin position="431"/>
        <end position="485"/>
    </location>
</feature>
<keyword evidence="3" id="KW-0067">ATP-binding</keyword>
<comment type="similarity">
    <text evidence="1">Belongs to the TrbE/VirB4 family.</text>
</comment>
<sequence length="815" mass="94564">MSIFSKIFSKNHIKNENDNLQKAINILNYNLKKTEGILKSTQPRIYSMSEESNIACKFNENTLCTKDGNLCIAFRLGGYSYSASNEDEELELATMRNQFFLRLKDDIEMNIICKKEMIEICNDSSTVKNIYAKEIIEKWDNRQSAFKIIHYLIFSTKNKSITGFFEKLKDKNTSEQAEKNEREQSKIKFELKFKKLEELRQNLFNDLASYEPELLNADELLNLFASYANNNQTKLKYSFDLLSDCYLSSNVEFKKDYIEFYRNDNVKIYSRFLSVKAYETEGISSLIGTSLLRENSEFIIFLHCEALSKEKAIKKVKDTLLITQDFVKENLNNLIQLLQGDRESLMLVSYSVLVSGTSLEELNEKTNIIKGLLENQSLNVTKETLNQKPLFFSFFPSRGNLNTRVRTLQAKNLSTIINFENDILGFKKNIWGNSPVTIFKHLSGSPFLFNFHNHESEGALGHTLIIGGTEAGKTTLMQFLMLNLFRYDINIFSMDKLRGMHNFANYLGCEYHDLNEEENNTIEGFKLNPFSLENTKENNLFLNSWLCKMGNIDPDNDHEFAEIVSQAIMSLRNIEKENINTFKNFYEVLRLPNNDEIKPRFKNYLKSIFDNEEDALNFNRQLSILNMDAILKNEKLAGLTALYLFHKIKTISKNNAKGFFIFIDELKDYLLDDTMRENILEAILEVRKINGVVTMGVQNVDFFKEIPKSNSFISNMANFIIFPTAQQKSLESLEEVLNLTGAELDFLRKTPPRARKILFKQNTLSQSAILDVNLTRLGEHLRVFSSNASDVKLLKELKNKYPQEWRIRYLKQLKD</sequence>
<evidence type="ECO:0000259" key="5">
    <source>
        <dbReference type="Pfam" id="PF03135"/>
    </source>
</evidence>
<dbReference type="AlphaFoldDB" id="A0A381EHK3"/>
<name>A0A381EHK3_CAMUP</name>
<dbReference type="PANTHER" id="PTHR30121">
    <property type="entry name" value="UNCHARACTERIZED PROTEIN YJGR-RELATED"/>
    <property type="match status" value="1"/>
</dbReference>
<reference evidence="6 7" key="1">
    <citation type="submission" date="2018-06" db="EMBL/GenBank/DDBJ databases">
        <authorList>
            <consortium name="Pathogen Informatics"/>
            <person name="Doyle S."/>
        </authorList>
    </citation>
    <scope>NUCLEOTIDE SEQUENCE [LARGE SCALE GENOMIC DNA]</scope>
    <source>
        <strain evidence="6 7">NCTC12264</strain>
    </source>
</reference>
<dbReference type="PANTHER" id="PTHR30121:SF12">
    <property type="entry name" value="TYPE IV SECRETION SYSTEM PROTEIN CAGE"/>
    <property type="match status" value="1"/>
</dbReference>
<evidence type="ECO:0000259" key="4">
    <source>
        <dbReference type="Pfam" id="PF01580"/>
    </source>
</evidence>
<proteinExistence type="inferred from homology"/>
<dbReference type="Pfam" id="PF01580">
    <property type="entry name" value="FtsK_SpoIIIE"/>
    <property type="match status" value="1"/>
</dbReference>
<evidence type="ECO:0000256" key="1">
    <source>
        <dbReference type="ARBA" id="ARBA00006512"/>
    </source>
</evidence>
<dbReference type="RefSeq" id="WP_115629118.1">
    <property type="nucleotide sequence ID" value="NZ_JANKIR010000025.1"/>
</dbReference>
<dbReference type="InterPro" id="IPR002543">
    <property type="entry name" value="FtsK_dom"/>
</dbReference>
<dbReference type="GO" id="GO:0003677">
    <property type="term" value="F:DNA binding"/>
    <property type="evidence" value="ECO:0007669"/>
    <property type="project" value="InterPro"/>
</dbReference>
<dbReference type="InterPro" id="IPR051162">
    <property type="entry name" value="T4SS_component"/>
</dbReference>
<dbReference type="EMBL" id="UFUZ01000001">
    <property type="protein sequence ID" value="SUX26207.1"/>
    <property type="molecule type" value="Genomic_DNA"/>
</dbReference>
<evidence type="ECO:0000313" key="6">
    <source>
        <dbReference type="EMBL" id="SUX26207.1"/>
    </source>
</evidence>
<keyword evidence="2" id="KW-0547">Nucleotide-binding</keyword>
<dbReference type="Pfam" id="PF03135">
    <property type="entry name" value="CagE_TrbE_VirB"/>
    <property type="match status" value="1"/>
</dbReference>
<accession>A0A381EHK3</accession>
<protein>
    <submittedName>
        <fullName evidence="6">VirB4</fullName>
    </submittedName>
</protein>
<dbReference type="Gene3D" id="3.40.50.300">
    <property type="entry name" value="P-loop containing nucleotide triphosphate hydrolases"/>
    <property type="match status" value="2"/>
</dbReference>
<evidence type="ECO:0000256" key="2">
    <source>
        <dbReference type="ARBA" id="ARBA00022741"/>
    </source>
</evidence>